<organism evidence="2 3">
    <name type="scientific">Psophocarpus tetragonolobus</name>
    <name type="common">Winged bean</name>
    <name type="synonym">Dolichos tetragonolobus</name>
    <dbReference type="NCBI Taxonomy" id="3891"/>
    <lineage>
        <taxon>Eukaryota</taxon>
        <taxon>Viridiplantae</taxon>
        <taxon>Streptophyta</taxon>
        <taxon>Embryophyta</taxon>
        <taxon>Tracheophyta</taxon>
        <taxon>Spermatophyta</taxon>
        <taxon>Magnoliopsida</taxon>
        <taxon>eudicotyledons</taxon>
        <taxon>Gunneridae</taxon>
        <taxon>Pentapetalae</taxon>
        <taxon>rosids</taxon>
        <taxon>fabids</taxon>
        <taxon>Fabales</taxon>
        <taxon>Fabaceae</taxon>
        <taxon>Papilionoideae</taxon>
        <taxon>50 kb inversion clade</taxon>
        <taxon>NPAAA clade</taxon>
        <taxon>indigoferoid/millettioid clade</taxon>
        <taxon>Phaseoleae</taxon>
        <taxon>Psophocarpus</taxon>
    </lineage>
</organism>
<dbReference type="Proteomes" id="UP001386955">
    <property type="component" value="Unassembled WGS sequence"/>
</dbReference>
<sequence length="145" mass="17232">MRDQRKTVVKMENLEQENQKLKKEVEDLKIMKEEKKKWDEKMKFEEDRRLKIERQLVKEKERCQQLQANLEQACGREKVALEKIQQLETLVRNQKFEITSNFVTSFKAAQAKIKGLALDTDLGGLMGYFKEVVDRQIVEVEKEDV</sequence>
<evidence type="ECO:0000256" key="1">
    <source>
        <dbReference type="SAM" id="Coils"/>
    </source>
</evidence>
<dbReference type="EMBL" id="JAYMYS010000006">
    <property type="protein sequence ID" value="KAK7389509.1"/>
    <property type="molecule type" value="Genomic_DNA"/>
</dbReference>
<dbReference type="AlphaFoldDB" id="A0AAN9S4L6"/>
<accession>A0AAN9S4L6</accession>
<keyword evidence="1" id="KW-0175">Coiled coil</keyword>
<comment type="caution">
    <text evidence="2">The sequence shown here is derived from an EMBL/GenBank/DDBJ whole genome shotgun (WGS) entry which is preliminary data.</text>
</comment>
<protein>
    <submittedName>
        <fullName evidence="2">Uncharacterized protein</fullName>
    </submittedName>
</protein>
<feature type="coiled-coil region" evidence="1">
    <location>
        <begin position="4"/>
        <end position="76"/>
    </location>
</feature>
<proteinExistence type="predicted"/>
<reference evidence="2 3" key="1">
    <citation type="submission" date="2024-01" db="EMBL/GenBank/DDBJ databases">
        <title>The genomes of 5 underutilized Papilionoideae crops provide insights into root nodulation and disease resistanc.</title>
        <authorList>
            <person name="Jiang F."/>
        </authorList>
    </citation>
    <scope>NUCLEOTIDE SEQUENCE [LARGE SCALE GENOMIC DNA]</scope>
    <source>
        <strain evidence="2">DUOXIRENSHENG_FW03</strain>
        <tissue evidence="2">Leaves</tissue>
    </source>
</reference>
<evidence type="ECO:0000313" key="2">
    <source>
        <dbReference type="EMBL" id="KAK7389509.1"/>
    </source>
</evidence>
<evidence type="ECO:0000313" key="3">
    <source>
        <dbReference type="Proteomes" id="UP001386955"/>
    </source>
</evidence>
<name>A0AAN9S4L6_PSOTE</name>
<gene>
    <name evidence="2" type="ORF">VNO78_24616</name>
</gene>
<keyword evidence="3" id="KW-1185">Reference proteome</keyword>